<organism evidence="2">
    <name type="scientific">mine drainage metagenome</name>
    <dbReference type="NCBI Taxonomy" id="410659"/>
    <lineage>
        <taxon>unclassified sequences</taxon>
        <taxon>metagenomes</taxon>
        <taxon>ecological metagenomes</taxon>
    </lineage>
</organism>
<accession>A0A1J5S113</accession>
<reference evidence="2" key="1">
    <citation type="submission" date="2016-10" db="EMBL/GenBank/DDBJ databases">
        <title>Sequence of Gallionella enrichment culture.</title>
        <authorList>
            <person name="Poehlein A."/>
            <person name="Muehling M."/>
            <person name="Daniel R."/>
        </authorList>
    </citation>
    <scope>NUCLEOTIDE SEQUENCE</scope>
</reference>
<proteinExistence type="predicted"/>
<evidence type="ECO:0000256" key="1">
    <source>
        <dbReference type="ARBA" id="ARBA00022723"/>
    </source>
</evidence>
<keyword evidence="1" id="KW-0479">Metal-binding</keyword>
<dbReference type="GO" id="GO:0046872">
    <property type="term" value="F:metal ion binding"/>
    <property type="evidence" value="ECO:0007669"/>
    <property type="project" value="UniProtKB-KW"/>
</dbReference>
<dbReference type="SUPFAM" id="SSF109854">
    <property type="entry name" value="DinB/YfiT-like putative metalloenzymes"/>
    <property type="match status" value="1"/>
</dbReference>
<evidence type="ECO:0000313" key="2">
    <source>
        <dbReference type="EMBL" id="OIQ97855.1"/>
    </source>
</evidence>
<dbReference type="Gene3D" id="1.20.120.450">
    <property type="entry name" value="dinb family like domain"/>
    <property type="match status" value="1"/>
</dbReference>
<dbReference type="EMBL" id="MLJW01000127">
    <property type="protein sequence ID" value="OIQ97855.1"/>
    <property type="molecule type" value="Genomic_DNA"/>
</dbReference>
<dbReference type="InterPro" id="IPR007837">
    <property type="entry name" value="DinB"/>
</dbReference>
<comment type="caution">
    <text evidence="2">The sequence shown here is derived from an EMBL/GenBank/DDBJ whole genome shotgun (WGS) entry which is preliminary data.</text>
</comment>
<sequence>MTPRITQLRLLATYNRWMNEKVYAAGSQLSHEELARDRCAFFRSILGTTNHLVVGDTLRLQRFARHPRNRPQLTPVLQFP</sequence>
<name>A0A1J5S113_9ZZZZ</name>
<gene>
    <name evidence="2" type="ORF">GALL_201800</name>
</gene>
<dbReference type="InterPro" id="IPR034660">
    <property type="entry name" value="DinB/YfiT-like"/>
</dbReference>
<protein>
    <submittedName>
        <fullName evidence="2">DinB family protein</fullName>
    </submittedName>
</protein>
<dbReference type="AlphaFoldDB" id="A0A1J5S113"/>
<dbReference type="Pfam" id="PF05163">
    <property type="entry name" value="DinB"/>
    <property type="match status" value="1"/>
</dbReference>